<dbReference type="SMART" id="SM00882">
    <property type="entry name" value="CoA_trans"/>
    <property type="match status" value="1"/>
</dbReference>
<organism evidence="4 5">
    <name type="scientific">Marinococcus luteus</name>
    <dbReference type="NCBI Taxonomy" id="1122204"/>
    <lineage>
        <taxon>Bacteria</taxon>
        <taxon>Bacillati</taxon>
        <taxon>Bacillota</taxon>
        <taxon>Bacilli</taxon>
        <taxon>Bacillales</taxon>
        <taxon>Bacillaceae</taxon>
        <taxon>Marinococcus</taxon>
    </lineage>
</organism>
<dbReference type="SUPFAM" id="SSF100950">
    <property type="entry name" value="NagB/RpiA/CoA transferase-like"/>
    <property type="match status" value="2"/>
</dbReference>
<dbReference type="Proteomes" id="UP000199488">
    <property type="component" value="Unassembled WGS sequence"/>
</dbReference>
<sequence length="532" mass="59197">MEIISYNDLKNIITTGDIISVAALSVGNLPAEILKHIVEEYDETGSPDNLTFIMANDISDYEDGIDLDAFVQRGMIKRLITSLLTASPATIDAIKNNAIETYFFPQGILAVQYRNHSVSSPGMITKIGLNTSVDPRISGGTVNDATSENLVSVLEIKGEEYLHYDFPGIDAALLRGTFADEKGNIFMTHESHLGEGYSVAAATHQNGGKVIVQVKEIVQSGSFPPYDVFIPGELVDYVVINENPEYHKQVMQAYYDPALSGHYRVRDIQEQPMKLSSRKIILRRAAQFLNEGDVVSIGFGINNELPNVLIEEQAEDLVQLNIDTGIFGGIIGSKDRFGMNYNLDARMRHELTWDFIYHGGHDIAYLSFAEIDRLGNVNVSCFGNKMSGSGGFIDISQTVKTIIFSGTLVAGSQSSCENNQLIIEQEGHSHKFVNNVQSVDFNAAYSRELNQQVFYVTERAVFQLVEEGLKLIEIGPGLDLQKDVLSKMDFDPIISDELNITDQNIYQNDWGELKQSIQRRNHIDKGEDKYEL</sequence>
<evidence type="ECO:0000256" key="1">
    <source>
        <dbReference type="ARBA" id="ARBA00007154"/>
    </source>
</evidence>
<dbReference type="EMBL" id="FNNC01000001">
    <property type="protein sequence ID" value="SDW08306.1"/>
    <property type="molecule type" value="Genomic_DNA"/>
</dbReference>
<dbReference type="PIRSF" id="PIRSF000858">
    <property type="entry name" value="SCOT-t"/>
    <property type="match status" value="1"/>
</dbReference>
<evidence type="ECO:0000313" key="4">
    <source>
        <dbReference type="EMBL" id="SDW08306.1"/>
    </source>
</evidence>
<dbReference type="InterPro" id="IPR014388">
    <property type="entry name" value="3-oxoacid_CoA-transferase"/>
</dbReference>
<dbReference type="InterPro" id="IPR037171">
    <property type="entry name" value="NagB/RpiA_transferase-like"/>
</dbReference>
<gene>
    <name evidence="4" type="ORF">SAMN05421781_0383</name>
</gene>
<dbReference type="GO" id="GO:0046952">
    <property type="term" value="P:ketone body catabolic process"/>
    <property type="evidence" value="ECO:0007669"/>
    <property type="project" value="InterPro"/>
</dbReference>
<accession>A0A1H2QMC0</accession>
<proteinExistence type="inferred from homology"/>
<protein>
    <submittedName>
        <fullName evidence="4">Propionate CoA-transferase</fullName>
    </submittedName>
</protein>
<dbReference type="Gene3D" id="3.40.1080.10">
    <property type="entry name" value="Glutaconate Coenzyme A-transferase"/>
    <property type="match status" value="2"/>
</dbReference>
<dbReference type="STRING" id="1122204.SAMN05421781_0383"/>
<dbReference type="PANTHER" id="PTHR43293:SF1">
    <property type="entry name" value="ACETATE COA-TRANSFERASE YDIF"/>
    <property type="match status" value="1"/>
</dbReference>
<dbReference type="Pfam" id="PF01144">
    <property type="entry name" value="CoA_trans"/>
    <property type="match status" value="1"/>
</dbReference>
<dbReference type="InterPro" id="IPR004165">
    <property type="entry name" value="CoA_trans_fam_I"/>
</dbReference>
<dbReference type="PANTHER" id="PTHR43293">
    <property type="entry name" value="ACETATE COA-TRANSFERASE YDIF"/>
    <property type="match status" value="1"/>
</dbReference>
<evidence type="ECO:0000256" key="3">
    <source>
        <dbReference type="PIRNR" id="PIRNR000858"/>
    </source>
</evidence>
<keyword evidence="5" id="KW-1185">Reference proteome</keyword>
<dbReference type="AlphaFoldDB" id="A0A1H2QMC0"/>
<keyword evidence="2 3" id="KW-0808">Transferase</keyword>
<evidence type="ECO:0000313" key="5">
    <source>
        <dbReference type="Proteomes" id="UP000199488"/>
    </source>
</evidence>
<evidence type="ECO:0000256" key="2">
    <source>
        <dbReference type="ARBA" id="ARBA00022679"/>
    </source>
</evidence>
<dbReference type="GO" id="GO:0008410">
    <property type="term" value="F:CoA-transferase activity"/>
    <property type="evidence" value="ECO:0007669"/>
    <property type="project" value="InterPro"/>
</dbReference>
<reference evidence="4 5" key="1">
    <citation type="submission" date="2016-10" db="EMBL/GenBank/DDBJ databases">
        <authorList>
            <person name="de Groot N.N."/>
        </authorList>
    </citation>
    <scope>NUCLEOTIDE SEQUENCE [LARGE SCALE GENOMIC DNA]</scope>
    <source>
        <strain evidence="4 5">DSM 23126</strain>
    </source>
</reference>
<dbReference type="RefSeq" id="WP_091610510.1">
    <property type="nucleotide sequence ID" value="NZ_FNNC01000001.1"/>
</dbReference>
<dbReference type="OrthoDB" id="9805230at2"/>
<name>A0A1H2QMC0_9BACI</name>
<comment type="similarity">
    <text evidence="1 3">Belongs to the 3-oxoacid CoA-transferase family.</text>
</comment>